<dbReference type="InterPro" id="IPR002125">
    <property type="entry name" value="CMP_dCMP_dom"/>
</dbReference>
<comment type="catalytic activity">
    <reaction evidence="13">
        <text>5-amino-6-(5-phospho-D-ribitylamino)uracil + NADP(+) = 5-amino-6-(5-phospho-D-ribosylamino)uracil + NADPH + H(+)</text>
        <dbReference type="Rhea" id="RHEA:17845"/>
        <dbReference type="ChEBI" id="CHEBI:15378"/>
        <dbReference type="ChEBI" id="CHEBI:57783"/>
        <dbReference type="ChEBI" id="CHEBI:58349"/>
        <dbReference type="ChEBI" id="CHEBI:58421"/>
        <dbReference type="ChEBI" id="CHEBI:58453"/>
        <dbReference type="EC" id="1.1.1.193"/>
    </reaction>
</comment>
<evidence type="ECO:0000256" key="9">
    <source>
        <dbReference type="ARBA" id="ARBA00022833"/>
    </source>
</evidence>
<feature type="binding site" evidence="15">
    <location>
        <position position="212"/>
    </location>
    <ligand>
        <name>substrate</name>
    </ligand>
</feature>
<feature type="binding site" evidence="16">
    <location>
        <position position="83"/>
    </location>
    <ligand>
        <name>Zn(2+)</name>
        <dbReference type="ChEBI" id="CHEBI:29105"/>
        <note>catalytic</note>
    </ligand>
</feature>
<keyword evidence="9 13" id="KW-0862">Zinc</keyword>
<evidence type="ECO:0000259" key="17">
    <source>
        <dbReference type="PROSITE" id="PS51747"/>
    </source>
</evidence>
<feature type="binding site" evidence="15">
    <location>
        <position position="208"/>
    </location>
    <ligand>
        <name>NADP(+)</name>
        <dbReference type="ChEBI" id="CHEBI:58349"/>
    </ligand>
</feature>
<evidence type="ECO:0000256" key="3">
    <source>
        <dbReference type="ARBA" id="ARBA00004910"/>
    </source>
</evidence>
<feature type="binding site" evidence="15">
    <location>
        <position position="178"/>
    </location>
    <ligand>
        <name>NADP(+)</name>
        <dbReference type="ChEBI" id="CHEBI:58349"/>
    </ligand>
</feature>
<comment type="function">
    <text evidence="1 13">Converts 2,5-diamino-6-(ribosylamino)-4(3h)-pyrimidinone 5'-phosphate into 5-amino-6-(ribosylamino)-2,4(1h,3h)-pyrimidinedione 5'-phosphate.</text>
</comment>
<evidence type="ECO:0000256" key="4">
    <source>
        <dbReference type="ARBA" id="ARBA00005259"/>
    </source>
</evidence>
<comment type="similarity">
    <text evidence="5 13">In the C-terminal section; belongs to the HTP reductase family.</text>
</comment>
<evidence type="ECO:0000256" key="12">
    <source>
        <dbReference type="ARBA" id="ARBA00023268"/>
    </source>
</evidence>
<dbReference type="PROSITE" id="PS00903">
    <property type="entry name" value="CYT_DCMP_DEAMINASES_1"/>
    <property type="match status" value="1"/>
</dbReference>
<keyword evidence="12" id="KW-0511">Multifunctional enzyme</keyword>
<dbReference type="HOGENOM" id="CLU_036590_1_1_10"/>
<proteinExistence type="inferred from homology"/>
<evidence type="ECO:0000256" key="6">
    <source>
        <dbReference type="ARBA" id="ARBA00022619"/>
    </source>
</evidence>
<feature type="binding site" evidence="15">
    <location>
        <position position="204"/>
    </location>
    <ligand>
        <name>NADP(+)</name>
        <dbReference type="ChEBI" id="CHEBI:58349"/>
    </ligand>
</feature>
<dbReference type="GO" id="GO:0009231">
    <property type="term" value="P:riboflavin biosynthetic process"/>
    <property type="evidence" value="ECO:0007669"/>
    <property type="project" value="UniProtKB-UniPathway"/>
</dbReference>
<dbReference type="CDD" id="cd01284">
    <property type="entry name" value="Riboflavin_deaminase-reductase"/>
    <property type="match status" value="1"/>
</dbReference>
<name>H8KW13_SOLCM</name>
<feature type="active site" description="Proton donor" evidence="14">
    <location>
        <position position="53"/>
    </location>
</feature>
<dbReference type="OrthoDB" id="9800865at2"/>
<evidence type="ECO:0000256" key="1">
    <source>
        <dbReference type="ARBA" id="ARBA00002151"/>
    </source>
</evidence>
<feature type="binding site" evidence="16">
    <location>
        <position position="92"/>
    </location>
    <ligand>
        <name>Zn(2+)</name>
        <dbReference type="ChEBI" id="CHEBI:29105"/>
        <note>catalytic</note>
    </ligand>
</feature>
<dbReference type="NCBIfam" id="TIGR00326">
    <property type="entry name" value="eubact_ribD"/>
    <property type="match status" value="1"/>
</dbReference>
<gene>
    <name evidence="18" type="ordered locus">Solca_1855</name>
</gene>
<keyword evidence="7 13" id="KW-0479">Metal-binding</keyword>
<evidence type="ECO:0000256" key="5">
    <source>
        <dbReference type="ARBA" id="ARBA00007417"/>
    </source>
</evidence>
<keyword evidence="8 13" id="KW-0378">Hydrolase</keyword>
<comment type="pathway">
    <text evidence="3 13">Cofactor biosynthesis; riboflavin biosynthesis; 5-amino-6-(D-ribitylamino)uracil from GTP: step 3/4.</text>
</comment>
<feature type="binding site" evidence="15">
    <location>
        <position position="290"/>
    </location>
    <ligand>
        <name>substrate</name>
    </ligand>
</feature>
<evidence type="ECO:0000256" key="16">
    <source>
        <dbReference type="PIRSR" id="PIRSR006769-3"/>
    </source>
</evidence>
<evidence type="ECO:0000313" key="18">
    <source>
        <dbReference type="EMBL" id="AFD06916.1"/>
    </source>
</evidence>
<dbReference type="UniPathway" id="UPA00275">
    <property type="reaction ID" value="UER00401"/>
</dbReference>
<reference evidence="18" key="1">
    <citation type="submission" date="2012-02" db="EMBL/GenBank/DDBJ databases">
        <title>The complete genome of Solitalea canadensis DSM 3403.</title>
        <authorList>
            <consortium name="US DOE Joint Genome Institute (JGI-PGF)"/>
            <person name="Lucas S."/>
            <person name="Copeland A."/>
            <person name="Lapidus A."/>
            <person name="Glavina del Rio T."/>
            <person name="Dalin E."/>
            <person name="Tice H."/>
            <person name="Bruce D."/>
            <person name="Goodwin L."/>
            <person name="Pitluck S."/>
            <person name="Peters L."/>
            <person name="Ovchinnikova G."/>
            <person name="Lu M."/>
            <person name="Kyrpides N."/>
            <person name="Mavromatis K."/>
            <person name="Ivanova N."/>
            <person name="Brettin T."/>
            <person name="Detter J.C."/>
            <person name="Han C."/>
            <person name="Larimer F."/>
            <person name="Land M."/>
            <person name="Hauser L."/>
            <person name="Markowitz V."/>
            <person name="Cheng J.-F."/>
            <person name="Hugenholtz P."/>
            <person name="Woyke T."/>
            <person name="Wu D."/>
            <person name="Spring S."/>
            <person name="Schroeder M."/>
            <person name="Kopitz M."/>
            <person name="Brambilla E."/>
            <person name="Klenk H.-P."/>
            <person name="Eisen J.A."/>
        </authorList>
    </citation>
    <scope>NUCLEOTIDE SEQUENCE</scope>
    <source>
        <strain evidence="18">DSM 3403</strain>
    </source>
</reference>
<accession>H8KW13</accession>
<evidence type="ECO:0000256" key="8">
    <source>
        <dbReference type="ARBA" id="ARBA00022801"/>
    </source>
</evidence>
<keyword evidence="10 13" id="KW-0521">NADP</keyword>
<evidence type="ECO:0000256" key="15">
    <source>
        <dbReference type="PIRSR" id="PIRSR006769-2"/>
    </source>
</evidence>
<dbReference type="eggNOG" id="COG1985">
    <property type="taxonomic scope" value="Bacteria"/>
</dbReference>
<dbReference type="EC" id="1.1.1.193" evidence="13"/>
<dbReference type="KEGG" id="scn:Solca_1855"/>
<dbReference type="Gene3D" id="3.40.430.10">
    <property type="entry name" value="Dihydrofolate Reductase, subunit A"/>
    <property type="match status" value="1"/>
</dbReference>
<comment type="catalytic activity">
    <reaction evidence="13">
        <text>2,5-diamino-6-hydroxy-4-(5-phosphoribosylamino)-pyrimidine + H2O + H(+) = 5-amino-6-(5-phospho-D-ribosylamino)uracil + NH4(+)</text>
        <dbReference type="Rhea" id="RHEA:21868"/>
        <dbReference type="ChEBI" id="CHEBI:15377"/>
        <dbReference type="ChEBI" id="CHEBI:15378"/>
        <dbReference type="ChEBI" id="CHEBI:28938"/>
        <dbReference type="ChEBI" id="CHEBI:58453"/>
        <dbReference type="ChEBI" id="CHEBI:58614"/>
        <dbReference type="EC" id="3.5.4.26"/>
    </reaction>
</comment>
<dbReference type="AlphaFoldDB" id="H8KW13"/>
<comment type="pathway">
    <text evidence="2 13">Cofactor biosynthesis; riboflavin biosynthesis; 5-amino-6-(D-ribitylamino)uracil from GTP: step 2/4.</text>
</comment>
<dbReference type="SUPFAM" id="SSF53927">
    <property type="entry name" value="Cytidine deaminase-like"/>
    <property type="match status" value="1"/>
</dbReference>
<dbReference type="Gene3D" id="3.40.140.10">
    <property type="entry name" value="Cytidine Deaminase, domain 2"/>
    <property type="match status" value="1"/>
</dbReference>
<protein>
    <recommendedName>
        <fullName evidence="13">Riboflavin biosynthesis protein RibD</fullName>
    </recommendedName>
    <domain>
        <recommendedName>
            <fullName evidence="13">Diaminohydroxyphosphoribosylaminopyrimidine deaminase</fullName>
            <shortName evidence="13">DRAP deaminase</shortName>
            <ecNumber evidence="13">3.5.4.26</ecNumber>
        </recommendedName>
        <alternativeName>
            <fullName evidence="13">Riboflavin-specific deaminase</fullName>
        </alternativeName>
    </domain>
    <domain>
        <recommendedName>
            <fullName evidence="13">5-amino-6-(5-phosphoribosylamino)uracil reductase</fullName>
            <ecNumber evidence="13">1.1.1.193</ecNumber>
        </recommendedName>
        <alternativeName>
            <fullName evidence="13">HTP reductase</fullName>
        </alternativeName>
    </domain>
</protein>
<dbReference type="GO" id="GO:0008703">
    <property type="term" value="F:5-amino-6-(5-phosphoribosylamino)uracil reductase activity"/>
    <property type="evidence" value="ECO:0007669"/>
    <property type="project" value="UniProtKB-EC"/>
</dbReference>
<dbReference type="GO" id="GO:0008270">
    <property type="term" value="F:zinc ion binding"/>
    <property type="evidence" value="ECO:0007669"/>
    <property type="project" value="InterPro"/>
</dbReference>
<sequence>MDKHQLYIKRCIELALNGLGSVSPNPMVGAVIVCDEKIIGEGYHKQFGKAHAEVNAINSILENYADAEELLKRSTIYVSLEPCSHHGKTPPCADLIIKHKIPKVVIGCKDPYEKVSGRGIELLKNASIEVLTGVLENECLALNKRFITLQTQHRPYIILKWAQTANGYFAPTDHSQFWITGKRAKQLVHKWRSEEDAVLIGSRTALTDNPQLTVRDFAGRNPVRVVIDRLLKLPKDLNIFNNEAKTIVYNESKLGVEGNVYYNTLEFNEYLPQFMMYQLYLQDIQSVIIEGGANVLNQFINYGLWDEARVFTGEKTLENGTPAPAVSGKVISSEMIDQDELTIIANKNNPYIAL</sequence>
<dbReference type="InterPro" id="IPR002734">
    <property type="entry name" value="RibDG_C"/>
</dbReference>
<dbReference type="PROSITE" id="PS51747">
    <property type="entry name" value="CYT_DCMP_DEAMINASES_2"/>
    <property type="match status" value="1"/>
</dbReference>
<organism evidence="18 19">
    <name type="scientific">Solitalea canadensis (strain ATCC 29591 / DSM 3403 / JCM 21819 / LMG 8368 / NBRC 15130 / NCIMB 12057 / USAM 9D)</name>
    <name type="common">Flexibacter canadensis</name>
    <dbReference type="NCBI Taxonomy" id="929556"/>
    <lineage>
        <taxon>Bacteria</taxon>
        <taxon>Pseudomonadati</taxon>
        <taxon>Bacteroidota</taxon>
        <taxon>Sphingobacteriia</taxon>
        <taxon>Sphingobacteriales</taxon>
        <taxon>Sphingobacteriaceae</taxon>
        <taxon>Solitalea</taxon>
    </lineage>
</organism>
<dbReference type="RefSeq" id="WP_014680143.1">
    <property type="nucleotide sequence ID" value="NC_017770.1"/>
</dbReference>
<dbReference type="Pfam" id="PF01872">
    <property type="entry name" value="RibD_C"/>
    <property type="match status" value="1"/>
</dbReference>
<dbReference type="InterPro" id="IPR050765">
    <property type="entry name" value="Riboflavin_Biosynth_HTPR"/>
</dbReference>
<dbReference type="FunFam" id="3.40.140.10:FF:000025">
    <property type="entry name" value="Riboflavin biosynthesis protein RibD"/>
    <property type="match status" value="1"/>
</dbReference>
<dbReference type="STRING" id="929556.Solca_1855"/>
<dbReference type="InterPro" id="IPR016193">
    <property type="entry name" value="Cytidine_deaminase-like"/>
</dbReference>
<comment type="cofactor">
    <cofactor evidence="13 16">
        <name>Zn(2+)</name>
        <dbReference type="ChEBI" id="CHEBI:29105"/>
    </cofactor>
    <text evidence="13 16">Binds 1 zinc ion.</text>
</comment>
<dbReference type="EMBL" id="CP003349">
    <property type="protein sequence ID" value="AFD06916.1"/>
    <property type="molecule type" value="Genomic_DNA"/>
</dbReference>
<keyword evidence="19" id="KW-1185">Reference proteome</keyword>
<evidence type="ECO:0000313" key="19">
    <source>
        <dbReference type="Proteomes" id="UP000007590"/>
    </source>
</evidence>
<dbReference type="InterPro" id="IPR004794">
    <property type="entry name" value="Eubact_RibD"/>
</dbReference>
<feature type="domain" description="CMP/dCMP-type deaminase" evidence="17">
    <location>
        <begin position="2"/>
        <end position="131"/>
    </location>
</feature>
<feature type="binding site" evidence="15">
    <location>
        <position position="162"/>
    </location>
    <ligand>
        <name>NADP(+)</name>
        <dbReference type="ChEBI" id="CHEBI:58349"/>
    </ligand>
</feature>
<feature type="binding site" evidence="15">
    <location>
        <position position="192"/>
    </location>
    <ligand>
        <name>substrate</name>
    </ligand>
</feature>
<keyword evidence="11 13" id="KW-0560">Oxidoreductase</keyword>
<evidence type="ECO:0000256" key="2">
    <source>
        <dbReference type="ARBA" id="ARBA00004882"/>
    </source>
</evidence>
<dbReference type="PIRSF" id="PIRSF006769">
    <property type="entry name" value="RibD"/>
    <property type="match status" value="1"/>
</dbReference>
<evidence type="ECO:0000256" key="10">
    <source>
        <dbReference type="ARBA" id="ARBA00022857"/>
    </source>
</evidence>
<dbReference type="SUPFAM" id="SSF53597">
    <property type="entry name" value="Dihydrofolate reductase-like"/>
    <property type="match status" value="1"/>
</dbReference>
<feature type="binding site" evidence="16">
    <location>
        <position position="51"/>
    </location>
    <ligand>
        <name>Zn(2+)</name>
        <dbReference type="ChEBI" id="CHEBI:29105"/>
        <note>catalytic</note>
    </ligand>
</feature>
<dbReference type="PANTHER" id="PTHR38011">
    <property type="entry name" value="DIHYDROFOLATE REDUCTASE FAMILY PROTEIN (AFU_ORTHOLOGUE AFUA_8G06820)"/>
    <property type="match status" value="1"/>
</dbReference>
<comment type="similarity">
    <text evidence="4 13">In the N-terminal section; belongs to the cytidine and deoxycytidylate deaminase family.</text>
</comment>
<dbReference type="Pfam" id="PF00383">
    <property type="entry name" value="dCMP_cyt_deam_1"/>
    <property type="match status" value="1"/>
</dbReference>
<keyword evidence="6 13" id="KW-0686">Riboflavin biosynthesis</keyword>
<dbReference type="InterPro" id="IPR016192">
    <property type="entry name" value="APOBEC/CMP_deaminase_Zn-bd"/>
</dbReference>
<dbReference type="PANTHER" id="PTHR38011:SF7">
    <property type="entry name" value="2,5-DIAMINO-6-RIBOSYLAMINO-4(3H)-PYRIMIDINONE 5'-PHOSPHATE REDUCTASE"/>
    <property type="match status" value="1"/>
</dbReference>
<evidence type="ECO:0000256" key="14">
    <source>
        <dbReference type="PIRSR" id="PIRSR006769-1"/>
    </source>
</evidence>
<dbReference type="InterPro" id="IPR024072">
    <property type="entry name" value="DHFR-like_dom_sf"/>
</dbReference>
<dbReference type="GO" id="GO:0008835">
    <property type="term" value="F:diaminohydroxyphosphoribosylaminopyrimidine deaminase activity"/>
    <property type="evidence" value="ECO:0007669"/>
    <property type="project" value="UniProtKB-EC"/>
</dbReference>
<dbReference type="eggNOG" id="COG0117">
    <property type="taxonomic scope" value="Bacteria"/>
</dbReference>
<evidence type="ECO:0000256" key="13">
    <source>
        <dbReference type="PIRNR" id="PIRNR006769"/>
    </source>
</evidence>
<feature type="binding site" evidence="15">
    <location>
        <position position="215"/>
    </location>
    <ligand>
        <name>substrate</name>
    </ligand>
</feature>
<dbReference type="Proteomes" id="UP000007590">
    <property type="component" value="Chromosome"/>
</dbReference>
<evidence type="ECO:0000256" key="7">
    <source>
        <dbReference type="ARBA" id="ARBA00022723"/>
    </source>
</evidence>
<evidence type="ECO:0000256" key="11">
    <source>
        <dbReference type="ARBA" id="ARBA00023002"/>
    </source>
</evidence>
<dbReference type="EC" id="3.5.4.26" evidence="13"/>